<dbReference type="InterPro" id="IPR006977">
    <property type="entry name" value="Yip1_dom"/>
</dbReference>
<feature type="domain" description="Yip1" evidence="6">
    <location>
        <begin position="13"/>
        <end position="176"/>
    </location>
</feature>
<dbReference type="Proteomes" id="UP000596074">
    <property type="component" value="Chromosome"/>
</dbReference>
<gene>
    <name evidence="7" type="ORF">GJQ55_05105</name>
</gene>
<feature type="transmembrane region" description="Helical" evidence="5">
    <location>
        <begin position="129"/>
        <end position="152"/>
    </location>
</feature>
<feature type="transmembrane region" description="Helical" evidence="5">
    <location>
        <begin position="67"/>
        <end position="91"/>
    </location>
</feature>
<dbReference type="KEGG" id="vcw:GJQ55_05105"/>
<evidence type="ECO:0000256" key="3">
    <source>
        <dbReference type="ARBA" id="ARBA00022989"/>
    </source>
</evidence>
<feature type="transmembrane region" description="Helical" evidence="5">
    <location>
        <begin position="21"/>
        <end position="47"/>
    </location>
</feature>
<comment type="subcellular location">
    <subcellularLocation>
        <location evidence="1">Membrane</location>
        <topology evidence="1">Multi-pass membrane protein</topology>
    </subcellularLocation>
</comment>
<accession>A0A9X7YNR2</accession>
<keyword evidence="4 5" id="KW-0472">Membrane</keyword>
<dbReference type="GO" id="GO:0016020">
    <property type="term" value="C:membrane"/>
    <property type="evidence" value="ECO:0007669"/>
    <property type="project" value="UniProtKB-SubCell"/>
</dbReference>
<protein>
    <submittedName>
        <fullName evidence="7">DUF1282 domain-containing protein</fullName>
    </submittedName>
</protein>
<dbReference type="RefSeq" id="WP_228346438.1">
    <property type="nucleotide sequence ID" value="NZ_CP046056.1"/>
</dbReference>
<sequence length="186" mass="20534">MNIMQIAGLATTSRGWQRMQAMNLSIPVLAWTLVVPLSLLPAMLLYYAGTHYGDDFIQGFSARNWHFISTTFFLTELLSFFIMGWLIHSVLEGHKLNISYHDAYLVAAFAPVPMWLSSLGLLIPVVQITAAVAAVGLVASCVLVFTGIRSLCRRQADDVVSMSATYTVMSAAVLAWVLLMVVIWAY</sequence>
<evidence type="ECO:0000259" key="6">
    <source>
        <dbReference type="Pfam" id="PF04893"/>
    </source>
</evidence>
<keyword evidence="8" id="KW-1185">Reference proteome</keyword>
<evidence type="ECO:0000256" key="4">
    <source>
        <dbReference type="ARBA" id="ARBA00023136"/>
    </source>
</evidence>
<keyword evidence="2 5" id="KW-0812">Transmembrane</keyword>
<evidence type="ECO:0000256" key="5">
    <source>
        <dbReference type="SAM" id="Phobius"/>
    </source>
</evidence>
<keyword evidence="3 5" id="KW-1133">Transmembrane helix</keyword>
<evidence type="ECO:0000256" key="1">
    <source>
        <dbReference type="ARBA" id="ARBA00004141"/>
    </source>
</evidence>
<feature type="transmembrane region" description="Helical" evidence="5">
    <location>
        <begin position="164"/>
        <end position="185"/>
    </location>
</feature>
<dbReference type="EMBL" id="CP046056">
    <property type="protein sequence ID" value="QQD23896.1"/>
    <property type="molecule type" value="Genomic_DNA"/>
</dbReference>
<organism evidence="7 8">
    <name type="scientific">Venatoribacter cucullus</name>
    <dbReference type="NCBI Taxonomy" id="2661630"/>
    <lineage>
        <taxon>Bacteria</taxon>
        <taxon>Pseudomonadati</taxon>
        <taxon>Pseudomonadota</taxon>
        <taxon>Gammaproteobacteria</taxon>
        <taxon>Oceanospirillales</taxon>
        <taxon>Oceanospirillaceae</taxon>
        <taxon>Venatoribacter</taxon>
    </lineage>
</organism>
<dbReference type="Pfam" id="PF04893">
    <property type="entry name" value="Yip1"/>
    <property type="match status" value="1"/>
</dbReference>
<reference evidence="7 8" key="1">
    <citation type="submission" date="2019-11" db="EMBL/GenBank/DDBJ databases">
        <title>Venatorbacter sp. nov. a predator of Campylobacter and other Gram-negative bacteria.</title>
        <authorList>
            <person name="Saeedi A."/>
            <person name="Cummings N.J."/>
            <person name="Connerton I.F."/>
            <person name="Connerton P.L."/>
        </authorList>
    </citation>
    <scope>NUCLEOTIDE SEQUENCE [LARGE SCALE GENOMIC DNA]</scope>
    <source>
        <strain evidence="7">XL5</strain>
    </source>
</reference>
<feature type="transmembrane region" description="Helical" evidence="5">
    <location>
        <begin position="103"/>
        <end position="123"/>
    </location>
</feature>
<evidence type="ECO:0000256" key="2">
    <source>
        <dbReference type="ARBA" id="ARBA00022692"/>
    </source>
</evidence>
<dbReference type="AlphaFoldDB" id="A0A9X7YNR2"/>
<evidence type="ECO:0000313" key="7">
    <source>
        <dbReference type="EMBL" id="QQD23896.1"/>
    </source>
</evidence>
<evidence type="ECO:0000313" key="8">
    <source>
        <dbReference type="Proteomes" id="UP000596074"/>
    </source>
</evidence>
<proteinExistence type="predicted"/>
<name>A0A9X7YNR2_9GAMM</name>